<evidence type="ECO:0000313" key="13">
    <source>
        <dbReference type="Proteomes" id="UP000070544"/>
    </source>
</evidence>
<evidence type="ECO:0000256" key="7">
    <source>
        <dbReference type="ARBA" id="ARBA00022884"/>
    </source>
</evidence>
<keyword evidence="8" id="KW-0539">Nucleus</keyword>
<dbReference type="CDD" id="cd02440">
    <property type="entry name" value="AdoMet_MTases"/>
    <property type="match status" value="1"/>
</dbReference>
<keyword evidence="6 9" id="KW-0949">S-adenosyl-L-methionine</keyword>
<dbReference type="InterPro" id="IPR029063">
    <property type="entry name" value="SAM-dependent_MTases_sf"/>
</dbReference>
<feature type="binding site" evidence="9">
    <location>
        <position position="253"/>
    </location>
    <ligand>
        <name>S-adenosyl-L-methionine</name>
        <dbReference type="ChEBI" id="CHEBI:59789"/>
    </ligand>
</feature>
<protein>
    <submittedName>
        <fullName evidence="12">NOL1/NOP2/sun family putative RNA met</fullName>
    </submittedName>
</protein>
<evidence type="ECO:0000313" key="12">
    <source>
        <dbReference type="EMBL" id="KXS09498.1"/>
    </source>
</evidence>
<dbReference type="OrthoDB" id="427002at2759"/>
<dbReference type="InterPro" id="IPR001678">
    <property type="entry name" value="MeTrfase_RsmB-F_NOP2_dom"/>
</dbReference>
<keyword evidence="5 9" id="KW-0808">Transferase</keyword>
<dbReference type="PANTHER" id="PTHR22807">
    <property type="entry name" value="NOP2 YEAST -RELATED NOL1/NOP2/FMU SUN DOMAIN-CONTAINING"/>
    <property type="match status" value="1"/>
</dbReference>
<dbReference type="GO" id="GO:0009383">
    <property type="term" value="F:rRNA (cytosine-C5-)-methyltransferase activity"/>
    <property type="evidence" value="ECO:0007669"/>
    <property type="project" value="TreeGrafter"/>
</dbReference>
<dbReference type="Gene3D" id="3.30.70.1170">
    <property type="entry name" value="Sun protein, domain 3"/>
    <property type="match status" value="1"/>
</dbReference>
<dbReference type="Gene3D" id="3.40.50.150">
    <property type="entry name" value="Vaccinia Virus protein VP39"/>
    <property type="match status" value="1"/>
</dbReference>
<dbReference type="PRINTS" id="PR02008">
    <property type="entry name" value="RCMTFAMILY"/>
</dbReference>
<comment type="subcellular location">
    <subcellularLocation>
        <location evidence="1">Nucleus</location>
        <location evidence="1">Nucleolus</location>
    </subcellularLocation>
</comment>
<organism evidence="12 13">
    <name type="scientific">Gonapodya prolifera (strain JEL478)</name>
    <name type="common">Monoblepharis prolifera</name>
    <dbReference type="NCBI Taxonomy" id="1344416"/>
    <lineage>
        <taxon>Eukaryota</taxon>
        <taxon>Fungi</taxon>
        <taxon>Fungi incertae sedis</taxon>
        <taxon>Chytridiomycota</taxon>
        <taxon>Chytridiomycota incertae sedis</taxon>
        <taxon>Monoblepharidomycetes</taxon>
        <taxon>Monoblepharidales</taxon>
        <taxon>Gonapodyaceae</taxon>
        <taxon>Gonapodya</taxon>
    </lineage>
</organism>
<dbReference type="PRINTS" id="PR02012">
    <property type="entry name" value="RCMTNOP2"/>
</dbReference>
<evidence type="ECO:0000256" key="6">
    <source>
        <dbReference type="ARBA" id="ARBA00022691"/>
    </source>
</evidence>
<feature type="compositionally biased region" description="Acidic residues" evidence="10">
    <location>
        <begin position="409"/>
        <end position="420"/>
    </location>
</feature>
<evidence type="ECO:0000256" key="3">
    <source>
        <dbReference type="ARBA" id="ARBA00022517"/>
    </source>
</evidence>
<sequence length="449" mass="49782">MRWDFLLSWRLSHYSSTLKNDGGDDITLNLVEDDSEEDTQNRVPSDIHVVKEQIHEVIRILQDFRTLGKGVPRSTYVTTLTHLLASYFSYTPYLVSILTPLFPITEVLPFFEANETPRPVTIRTNTLKSTRRELVEKLEGRGVRVGPVGGWEKSGLVVFESKVPIGATPEYLAGHYMLQSPSSFLPVLALAPTENERVLDMCSAPGGKTTHMAALMRNTGCIVANDANRARCKGLVANIQRLGVRNAVVSNYDAREYPKVMGGFDRVLLDAPCSGTGVIAKDQSVKVNKSEKDFQKLSALQKELILHAIDSVDAQSATGGYIVYSTCSVTVQENEEVVNYALRKRDVKLVDTELAFGKEGYVNFCGKSFHPSLKLTRRYYPHTNNMDGFYVAKLKKLSNKIPKGKSDDAGAELDAAEEVSVDASKQTEPTFDDDADAEIIQGKRANHVR</sequence>
<evidence type="ECO:0000259" key="11">
    <source>
        <dbReference type="PROSITE" id="PS51686"/>
    </source>
</evidence>
<gene>
    <name evidence="12" type="ORF">M427DRAFT_105278</name>
</gene>
<dbReference type="PANTHER" id="PTHR22807:SF30">
    <property type="entry name" value="28S RRNA (CYTOSINE(4447)-C(5))-METHYLTRANSFERASE-RELATED"/>
    <property type="match status" value="1"/>
</dbReference>
<dbReference type="InterPro" id="IPR023273">
    <property type="entry name" value="RCMT_NOP2"/>
</dbReference>
<keyword evidence="4 9" id="KW-0489">Methyltransferase</keyword>
<dbReference type="PROSITE" id="PS01153">
    <property type="entry name" value="NOL1_NOP2_SUN"/>
    <property type="match status" value="1"/>
</dbReference>
<dbReference type="GO" id="GO:0000470">
    <property type="term" value="P:maturation of LSU-rRNA"/>
    <property type="evidence" value="ECO:0007669"/>
    <property type="project" value="TreeGrafter"/>
</dbReference>
<evidence type="ECO:0000256" key="9">
    <source>
        <dbReference type="PROSITE-ProRule" id="PRU01023"/>
    </source>
</evidence>
<name>A0A138ZYB7_GONPJ</name>
<dbReference type="InterPro" id="IPR049560">
    <property type="entry name" value="MeTrfase_RsmB-F_NOP2_cat"/>
</dbReference>
<keyword evidence="13" id="KW-1185">Reference proteome</keyword>
<feature type="binding site" evidence="9">
    <location>
        <begin position="202"/>
        <end position="208"/>
    </location>
    <ligand>
        <name>S-adenosyl-L-methionine</name>
        <dbReference type="ChEBI" id="CHEBI:59789"/>
    </ligand>
</feature>
<evidence type="ECO:0000256" key="1">
    <source>
        <dbReference type="ARBA" id="ARBA00004604"/>
    </source>
</evidence>
<evidence type="ECO:0000256" key="5">
    <source>
        <dbReference type="ARBA" id="ARBA00022679"/>
    </source>
</evidence>
<feature type="domain" description="SAM-dependent MTase RsmB/NOP-type" evidence="11">
    <location>
        <begin position="110"/>
        <end position="397"/>
    </location>
</feature>
<feature type="region of interest" description="Disordered" evidence="10">
    <location>
        <begin position="403"/>
        <end position="449"/>
    </location>
</feature>
<evidence type="ECO:0000256" key="10">
    <source>
        <dbReference type="SAM" id="MobiDB-lite"/>
    </source>
</evidence>
<dbReference type="InterPro" id="IPR023267">
    <property type="entry name" value="RCMT"/>
</dbReference>
<dbReference type="Pfam" id="PF01189">
    <property type="entry name" value="Methyltr_RsmB-F"/>
    <property type="match status" value="1"/>
</dbReference>
<dbReference type="EMBL" id="KQ965861">
    <property type="protein sequence ID" value="KXS09498.1"/>
    <property type="molecule type" value="Genomic_DNA"/>
</dbReference>
<reference evidence="12 13" key="1">
    <citation type="journal article" date="2015" name="Genome Biol. Evol.">
        <title>Phylogenomic analyses indicate that early fungi evolved digesting cell walls of algal ancestors of land plants.</title>
        <authorList>
            <person name="Chang Y."/>
            <person name="Wang S."/>
            <person name="Sekimoto S."/>
            <person name="Aerts A.L."/>
            <person name="Choi C."/>
            <person name="Clum A."/>
            <person name="LaButti K.M."/>
            <person name="Lindquist E.A."/>
            <person name="Yee Ngan C."/>
            <person name="Ohm R.A."/>
            <person name="Salamov A.A."/>
            <person name="Grigoriev I.V."/>
            <person name="Spatafora J.W."/>
            <person name="Berbee M.L."/>
        </authorList>
    </citation>
    <scope>NUCLEOTIDE SEQUENCE [LARGE SCALE GENOMIC DNA]</scope>
    <source>
        <strain evidence="12 13">JEL478</strain>
    </source>
</reference>
<comment type="similarity">
    <text evidence="2 9">Belongs to the class I-like SAM-binding methyltransferase superfamily. RsmB/NOP family.</text>
</comment>
<dbReference type="GO" id="GO:0005730">
    <property type="term" value="C:nucleolus"/>
    <property type="evidence" value="ECO:0007669"/>
    <property type="project" value="UniProtKB-SubCell"/>
</dbReference>
<dbReference type="GO" id="GO:0003723">
    <property type="term" value="F:RNA binding"/>
    <property type="evidence" value="ECO:0007669"/>
    <property type="project" value="UniProtKB-UniRule"/>
</dbReference>
<evidence type="ECO:0000256" key="8">
    <source>
        <dbReference type="ARBA" id="ARBA00023242"/>
    </source>
</evidence>
<dbReference type="SUPFAM" id="SSF53335">
    <property type="entry name" value="S-adenosyl-L-methionine-dependent methyltransferases"/>
    <property type="match status" value="1"/>
</dbReference>
<accession>A0A138ZYB7</accession>
<feature type="binding site" evidence="9">
    <location>
        <position position="226"/>
    </location>
    <ligand>
        <name>S-adenosyl-L-methionine</name>
        <dbReference type="ChEBI" id="CHEBI:59789"/>
    </ligand>
</feature>
<evidence type="ECO:0000256" key="4">
    <source>
        <dbReference type="ARBA" id="ARBA00022603"/>
    </source>
</evidence>
<evidence type="ECO:0000256" key="2">
    <source>
        <dbReference type="ARBA" id="ARBA00007494"/>
    </source>
</evidence>
<dbReference type="STRING" id="1344416.A0A138ZYB7"/>
<dbReference type="GO" id="GO:0070475">
    <property type="term" value="P:rRNA base methylation"/>
    <property type="evidence" value="ECO:0007669"/>
    <property type="project" value="TreeGrafter"/>
</dbReference>
<proteinExistence type="inferred from homology"/>
<dbReference type="InterPro" id="IPR018314">
    <property type="entry name" value="RsmB/NOL1/NOP2-like_CS"/>
</dbReference>
<dbReference type="AlphaFoldDB" id="A0A138ZYB7"/>
<dbReference type="PROSITE" id="PS51686">
    <property type="entry name" value="SAM_MT_RSMB_NOP"/>
    <property type="match status" value="1"/>
</dbReference>
<feature type="binding site" evidence="9">
    <location>
        <position position="270"/>
    </location>
    <ligand>
        <name>S-adenosyl-L-methionine</name>
        <dbReference type="ChEBI" id="CHEBI:59789"/>
    </ligand>
</feature>
<dbReference type="OMA" id="EPEENEF"/>
<dbReference type="NCBIfam" id="TIGR00446">
    <property type="entry name" value="nop2p"/>
    <property type="match status" value="1"/>
</dbReference>
<dbReference type="InterPro" id="IPR011023">
    <property type="entry name" value="Nop2p"/>
</dbReference>
<keyword evidence="3" id="KW-0690">Ribosome biogenesis</keyword>
<keyword evidence="7 9" id="KW-0694">RNA-binding</keyword>
<feature type="active site" description="Nucleophile" evidence="9">
    <location>
        <position position="327"/>
    </location>
</feature>
<dbReference type="Proteomes" id="UP000070544">
    <property type="component" value="Unassembled WGS sequence"/>
</dbReference>